<feature type="disulfide bond" evidence="15">
    <location>
        <begin position="196"/>
        <end position="201"/>
    </location>
</feature>
<gene>
    <name evidence="19" type="ORF">F3Y22_tig00113721pilonHSYRG00035</name>
</gene>
<evidence type="ECO:0000256" key="15">
    <source>
        <dbReference type="PIRSR" id="PIRSR600823-5"/>
    </source>
</evidence>
<feature type="binding site" evidence="13">
    <location>
        <position position="198"/>
    </location>
    <ligand>
        <name>Ca(2+)</name>
        <dbReference type="ChEBI" id="CHEBI:29108"/>
        <label>1</label>
    </ligand>
</feature>
<accession>A0A6A2X123</accession>
<organism evidence="19 20">
    <name type="scientific">Hibiscus syriacus</name>
    <name type="common">Rose of Sharon</name>
    <dbReference type="NCBI Taxonomy" id="106335"/>
    <lineage>
        <taxon>Eukaryota</taxon>
        <taxon>Viridiplantae</taxon>
        <taxon>Streptophyta</taxon>
        <taxon>Embryophyta</taxon>
        <taxon>Tracheophyta</taxon>
        <taxon>Spermatophyta</taxon>
        <taxon>Magnoliopsida</taxon>
        <taxon>eudicotyledons</taxon>
        <taxon>Gunneridae</taxon>
        <taxon>Pentapetalae</taxon>
        <taxon>rosids</taxon>
        <taxon>malvids</taxon>
        <taxon>Malvales</taxon>
        <taxon>Malvaceae</taxon>
        <taxon>Malvoideae</taxon>
        <taxon>Hibiscus</taxon>
    </lineage>
</organism>
<dbReference type="FunFam" id="1.10.520.10:FF:000001">
    <property type="entry name" value="Peroxidase"/>
    <property type="match status" value="1"/>
</dbReference>
<feature type="binding site" evidence="13">
    <location>
        <position position="200"/>
    </location>
    <ligand>
        <name>Ca(2+)</name>
        <dbReference type="ChEBI" id="CHEBI:29108"/>
        <label>1</label>
    </ligand>
</feature>
<feature type="binding site" description="axial binding residue" evidence="13">
    <location>
        <position position="310"/>
    </location>
    <ligand>
        <name>heme b</name>
        <dbReference type="ChEBI" id="CHEBI:60344"/>
    </ligand>
    <ligandPart>
        <name>Fe</name>
        <dbReference type="ChEBI" id="CHEBI:18248"/>
    </ligandPart>
</feature>
<dbReference type="GO" id="GO:0140825">
    <property type="term" value="F:lactoperoxidase activity"/>
    <property type="evidence" value="ECO:0007669"/>
    <property type="project" value="UniProtKB-EC"/>
</dbReference>
<comment type="cofactor">
    <cofactor evidence="13">
        <name>heme b</name>
        <dbReference type="ChEBI" id="CHEBI:60344"/>
    </cofactor>
    <text evidence="13">Binds 1 heme b (iron(II)-protoporphyrin IX) group per subunit.</text>
</comment>
<keyword evidence="7 13" id="KW-0106">Calcium</keyword>
<comment type="catalytic activity">
    <reaction evidence="1">
        <text>2 a phenolic donor + H2O2 = 2 a phenolic radical donor + 2 H2O</text>
        <dbReference type="Rhea" id="RHEA:56136"/>
        <dbReference type="ChEBI" id="CHEBI:15377"/>
        <dbReference type="ChEBI" id="CHEBI:16240"/>
        <dbReference type="ChEBI" id="CHEBI:139520"/>
        <dbReference type="ChEBI" id="CHEBI:139521"/>
        <dbReference type="EC" id="1.11.1.7"/>
    </reaction>
</comment>
<keyword evidence="5" id="KW-0349">Heme</keyword>
<dbReference type="Gene3D" id="3.30.70.100">
    <property type="match status" value="1"/>
</dbReference>
<protein>
    <recommendedName>
        <fullName evidence="3">peroxidase</fullName>
        <ecNumber evidence="3">1.11.1.7</ecNumber>
    </recommendedName>
</protein>
<dbReference type="InterPro" id="IPR006121">
    <property type="entry name" value="HMA_dom"/>
</dbReference>
<dbReference type="PANTHER" id="PTHR31517">
    <property type="match status" value="1"/>
</dbReference>
<evidence type="ECO:0000256" key="2">
    <source>
        <dbReference type="ARBA" id="ARBA00002322"/>
    </source>
</evidence>
<keyword evidence="8" id="KW-0560">Oxidoreductase</keyword>
<dbReference type="InterPro" id="IPR010255">
    <property type="entry name" value="Haem_peroxidase_sf"/>
</dbReference>
<dbReference type="EMBL" id="VEPZ02001717">
    <property type="protein sequence ID" value="KAE8661980.1"/>
    <property type="molecule type" value="Genomic_DNA"/>
</dbReference>
<dbReference type="Gene3D" id="1.10.420.10">
    <property type="entry name" value="Peroxidase, domain 2"/>
    <property type="match status" value="1"/>
</dbReference>
<evidence type="ECO:0000256" key="10">
    <source>
        <dbReference type="ARBA" id="ARBA00023157"/>
    </source>
</evidence>
<feature type="binding site" evidence="13">
    <location>
        <position position="216"/>
    </location>
    <ligand>
        <name>Ca(2+)</name>
        <dbReference type="ChEBI" id="CHEBI:29108"/>
        <label>1</label>
    </ligand>
</feature>
<dbReference type="InterPro" id="IPR002016">
    <property type="entry name" value="Haem_peroxidase"/>
</dbReference>
<comment type="function">
    <text evidence="2">Removal of H(2)O(2), oxidation of toxic reductants, biosynthesis and degradation of lignin, suberization, auxin catabolism, response to environmental stresses such as wounding, pathogen attack and oxidative stress. These functions might be dependent on each isozyme/isoform in each plant tissue.</text>
</comment>
<evidence type="ECO:0000256" key="6">
    <source>
        <dbReference type="ARBA" id="ARBA00022723"/>
    </source>
</evidence>
<evidence type="ECO:0000256" key="8">
    <source>
        <dbReference type="ARBA" id="ARBA00023002"/>
    </source>
</evidence>
<evidence type="ECO:0000259" key="17">
    <source>
        <dbReference type="PROSITE" id="PS50846"/>
    </source>
</evidence>
<comment type="caution">
    <text evidence="19">The sequence shown here is derived from an EMBL/GenBank/DDBJ whole genome shotgun (WGS) entry which is preliminary data.</text>
</comment>
<evidence type="ECO:0000256" key="14">
    <source>
        <dbReference type="PIRSR" id="PIRSR600823-4"/>
    </source>
</evidence>
<dbReference type="Proteomes" id="UP000436088">
    <property type="component" value="Unassembled WGS sequence"/>
</dbReference>
<evidence type="ECO:0000313" key="19">
    <source>
        <dbReference type="EMBL" id="KAE8661980.1"/>
    </source>
</evidence>
<feature type="binding site" evidence="12">
    <location>
        <position position="291"/>
    </location>
    <ligand>
        <name>substrate</name>
    </ligand>
</feature>
<dbReference type="AlphaFoldDB" id="A0A6A2X123"/>
<dbReference type="SUPFAM" id="SSF55008">
    <property type="entry name" value="HMA, heavy metal-associated domain"/>
    <property type="match status" value="1"/>
</dbReference>
<evidence type="ECO:0000256" key="13">
    <source>
        <dbReference type="PIRSR" id="PIRSR600823-3"/>
    </source>
</evidence>
<dbReference type="InterPro" id="IPR019794">
    <property type="entry name" value="Peroxidases_AS"/>
</dbReference>
<dbReference type="CDD" id="cd00693">
    <property type="entry name" value="secretory_peroxidase"/>
    <property type="match status" value="1"/>
</dbReference>
<feature type="disulfide bond" evidence="15">
    <location>
        <begin position="163"/>
        <end position="243"/>
    </location>
</feature>
<dbReference type="CDD" id="cd00371">
    <property type="entry name" value="HMA"/>
    <property type="match status" value="1"/>
</dbReference>
<dbReference type="PROSITE" id="PS50873">
    <property type="entry name" value="PEROXIDASE_4"/>
    <property type="match status" value="1"/>
</dbReference>
<keyword evidence="20" id="KW-1185">Reference proteome</keyword>
<dbReference type="EC" id="1.11.1.7" evidence="3"/>
<dbReference type="PRINTS" id="PR00461">
    <property type="entry name" value="PLPEROXIDASE"/>
</dbReference>
<feature type="active site" description="Proton acceptor" evidence="11">
    <location>
        <position position="194"/>
    </location>
</feature>
<keyword evidence="4 19" id="KW-0575">Peroxidase</keyword>
<name>A0A6A2X123_HIBSY</name>
<evidence type="ECO:0000256" key="1">
    <source>
        <dbReference type="ARBA" id="ARBA00000189"/>
    </source>
</evidence>
<comment type="similarity">
    <text evidence="16">Belongs to the peroxidase family.</text>
</comment>
<evidence type="ECO:0000256" key="7">
    <source>
        <dbReference type="ARBA" id="ARBA00022837"/>
    </source>
</evidence>
<sequence length="506" mass="56177">MGDMQIVAVASKKVEPQYVEMMVPLYSYGCERKVKKTLSHLKGIYSVTVEYEQQKVTVWGICNKHDVLSTMRSKRKEARFWKPEDNVEMHEDEAEPSPPSVTRKDFKFNKPSLALMKARSLSWKAWRKFQKIPDFVHLPSMFLNLGFLSVHSQLQVGFYKDTCSSVEFIVKEEVTRAIVKDRGLAAALMRMHFHDCFVRGCDASVLLDSTPAGMAEKDSFANNPSLRGYEVIDRAKARLEAVCKGIVSCSDIVAFAARDSIQMAGGLGYDVHAGRRDGRTSLASEIIGNLPSPTFNVDQLTQMFANKASHKRKCGTSMQDPSLDPKYAAKLKQQCPQGSTDPSIVVPMTSTPSIADSGYYADILANRGLFTSDHTLLTSQGTANHVAENARNPIKWKAKFAAAIVKMGQLDVLTGTEGEIRANCRGTHVDWLQFHKVIDHRMEVRSGRGSSMTKGDDRLAIRNRHPRLVLVPPRSSPVVARAPFAASAFSLGDCGFIFAANWTVIH</sequence>
<dbReference type="InterPro" id="IPR033905">
    <property type="entry name" value="Secretory_peroxidase"/>
</dbReference>
<dbReference type="InterPro" id="IPR000823">
    <property type="entry name" value="Peroxidase_pln"/>
</dbReference>
<feature type="domain" description="HMA" evidence="17">
    <location>
        <begin position="16"/>
        <end position="83"/>
    </location>
</feature>
<reference evidence="19" key="1">
    <citation type="submission" date="2019-09" db="EMBL/GenBank/DDBJ databases">
        <title>Draft genome information of white flower Hibiscus syriacus.</title>
        <authorList>
            <person name="Kim Y.-M."/>
        </authorList>
    </citation>
    <scope>NUCLEOTIDE SEQUENCE [LARGE SCALE GENOMIC DNA]</scope>
    <source>
        <strain evidence="19">YM2019G1</strain>
    </source>
</reference>
<dbReference type="GO" id="GO:0046872">
    <property type="term" value="F:metal ion binding"/>
    <property type="evidence" value="ECO:0007669"/>
    <property type="project" value="UniProtKB-KW"/>
</dbReference>
<feature type="binding site" evidence="13">
    <location>
        <position position="356"/>
    </location>
    <ligand>
        <name>Ca(2+)</name>
        <dbReference type="ChEBI" id="CHEBI:29108"/>
        <label>2</label>
    </ligand>
</feature>
<evidence type="ECO:0000256" key="4">
    <source>
        <dbReference type="ARBA" id="ARBA00022559"/>
    </source>
</evidence>
<feature type="domain" description="Plant heme peroxidase family profile" evidence="18">
    <location>
        <begin position="153"/>
        <end position="428"/>
    </location>
</feature>
<dbReference type="GO" id="GO:0042744">
    <property type="term" value="P:hydrogen peroxide catabolic process"/>
    <property type="evidence" value="ECO:0007669"/>
    <property type="project" value="InterPro"/>
</dbReference>
<feature type="site" description="Transition state stabilizer" evidence="14">
    <location>
        <position position="190"/>
    </location>
</feature>
<evidence type="ECO:0000256" key="11">
    <source>
        <dbReference type="PIRSR" id="PIRSR600823-1"/>
    </source>
</evidence>
<evidence type="ECO:0000256" key="12">
    <source>
        <dbReference type="PIRSR" id="PIRSR600823-2"/>
    </source>
</evidence>
<dbReference type="PANTHER" id="PTHR31517:SF84">
    <property type="entry name" value="PEROXIDASE"/>
    <property type="match status" value="1"/>
</dbReference>
<keyword evidence="9 13" id="KW-0408">Iron</keyword>
<dbReference type="GO" id="GO:0020037">
    <property type="term" value="F:heme binding"/>
    <property type="evidence" value="ECO:0007669"/>
    <property type="project" value="InterPro"/>
</dbReference>
<feature type="disulfide bond" evidence="15">
    <location>
        <begin position="249"/>
        <end position="424"/>
    </location>
</feature>
<evidence type="ECO:0000256" key="9">
    <source>
        <dbReference type="ARBA" id="ARBA00023004"/>
    </source>
</evidence>
<evidence type="ECO:0000313" key="20">
    <source>
        <dbReference type="Proteomes" id="UP000436088"/>
    </source>
</evidence>
<dbReference type="InterPro" id="IPR036163">
    <property type="entry name" value="HMA_dom_sf"/>
</dbReference>
<evidence type="ECO:0000256" key="3">
    <source>
        <dbReference type="ARBA" id="ARBA00012313"/>
    </source>
</evidence>
<evidence type="ECO:0000259" key="18">
    <source>
        <dbReference type="PROSITE" id="PS50873"/>
    </source>
</evidence>
<feature type="binding site" evidence="13">
    <location>
        <position position="202"/>
    </location>
    <ligand>
        <name>Ca(2+)</name>
        <dbReference type="ChEBI" id="CHEBI:29108"/>
        <label>1</label>
    </ligand>
</feature>
<dbReference type="Pfam" id="PF00141">
    <property type="entry name" value="peroxidase"/>
    <property type="match status" value="2"/>
</dbReference>
<dbReference type="PROSITE" id="PS50846">
    <property type="entry name" value="HMA_2"/>
    <property type="match status" value="1"/>
</dbReference>
<feature type="disulfide bond" evidence="15">
    <location>
        <begin position="314"/>
        <end position="335"/>
    </location>
</feature>
<dbReference type="PRINTS" id="PR00458">
    <property type="entry name" value="PEROXIDASE"/>
</dbReference>
<dbReference type="Gene3D" id="1.10.520.10">
    <property type="match status" value="1"/>
</dbReference>
<comment type="cofactor">
    <cofactor evidence="13">
        <name>Ca(2+)</name>
        <dbReference type="ChEBI" id="CHEBI:29108"/>
    </cofactor>
    <text evidence="13">Binds 2 calcium ions per subunit.</text>
</comment>
<feature type="binding site" evidence="13">
    <location>
        <position position="195"/>
    </location>
    <ligand>
        <name>Ca(2+)</name>
        <dbReference type="ChEBI" id="CHEBI:29108"/>
        <label>1</label>
    </ligand>
</feature>
<feature type="binding site" evidence="13">
    <location>
        <position position="204"/>
    </location>
    <ligand>
        <name>Ca(2+)</name>
        <dbReference type="ChEBI" id="CHEBI:29108"/>
        <label>1</label>
    </ligand>
</feature>
<feature type="binding site" evidence="13">
    <location>
        <position position="351"/>
    </location>
    <ligand>
        <name>Ca(2+)</name>
        <dbReference type="ChEBI" id="CHEBI:29108"/>
        <label>2</label>
    </ligand>
</feature>
<keyword evidence="10 15" id="KW-1015">Disulfide bond</keyword>
<proteinExistence type="inferred from homology"/>
<dbReference type="SUPFAM" id="SSF48113">
    <property type="entry name" value="Heme-dependent peroxidases"/>
    <property type="match status" value="1"/>
</dbReference>
<dbReference type="PROSITE" id="PS00436">
    <property type="entry name" value="PEROXIDASE_2"/>
    <property type="match status" value="1"/>
</dbReference>
<dbReference type="GO" id="GO:0006979">
    <property type="term" value="P:response to oxidative stress"/>
    <property type="evidence" value="ECO:0007669"/>
    <property type="project" value="InterPro"/>
</dbReference>
<keyword evidence="6 13" id="KW-0479">Metal-binding</keyword>
<evidence type="ECO:0000256" key="16">
    <source>
        <dbReference type="RuleBase" id="RU004241"/>
    </source>
</evidence>
<dbReference type="Pfam" id="PF00403">
    <property type="entry name" value="HMA"/>
    <property type="match status" value="1"/>
</dbReference>
<evidence type="ECO:0000256" key="5">
    <source>
        <dbReference type="ARBA" id="ARBA00022617"/>
    </source>
</evidence>